<dbReference type="InterPro" id="IPR003661">
    <property type="entry name" value="HisK_dim/P_dom"/>
</dbReference>
<feature type="transmembrane region" description="Helical" evidence="9">
    <location>
        <begin position="154"/>
        <end position="176"/>
    </location>
</feature>
<evidence type="ECO:0000259" key="13">
    <source>
        <dbReference type="PROSITE" id="PS50885"/>
    </source>
</evidence>
<evidence type="ECO:0000256" key="8">
    <source>
        <dbReference type="SAM" id="Coils"/>
    </source>
</evidence>
<dbReference type="Proteomes" id="UP000247792">
    <property type="component" value="Unassembled WGS sequence"/>
</dbReference>
<dbReference type="InterPro" id="IPR000014">
    <property type="entry name" value="PAS"/>
</dbReference>
<evidence type="ECO:0000259" key="12">
    <source>
        <dbReference type="PROSITE" id="PS50113"/>
    </source>
</evidence>
<keyword evidence="9" id="KW-0812">Transmembrane</keyword>
<dbReference type="PRINTS" id="PR00344">
    <property type="entry name" value="BCTRLSENSOR"/>
</dbReference>
<dbReference type="Gene3D" id="3.30.565.10">
    <property type="entry name" value="Histidine kinase-like ATPase, C-terminal domain"/>
    <property type="match status" value="1"/>
</dbReference>
<feature type="coiled-coil region" evidence="8">
    <location>
        <begin position="211"/>
        <end position="245"/>
    </location>
</feature>
<dbReference type="PROSITE" id="PS50885">
    <property type="entry name" value="HAMP"/>
    <property type="match status" value="1"/>
</dbReference>
<dbReference type="SMART" id="SM00388">
    <property type="entry name" value="HisKA"/>
    <property type="match status" value="1"/>
</dbReference>
<dbReference type="Gene3D" id="6.10.340.10">
    <property type="match status" value="1"/>
</dbReference>
<gene>
    <name evidence="14" type="ORF">DFR42_101126</name>
</gene>
<dbReference type="Gene3D" id="3.30.450.20">
    <property type="entry name" value="PAS domain"/>
    <property type="match status" value="1"/>
</dbReference>
<feature type="domain" description="PAC" evidence="12">
    <location>
        <begin position="318"/>
        <end position="371"/>
    </location>
</feature>
<dbReference type="InterPro" id="IPR001610">
    <property type="entry name" value="PAC"/>
</dbReference>
<dbReference type="RefSeq" id="WP_110253031.1">
    <property type="nucleotide sequence ID" value="NZ_QJKB01000001.1"/>
</dbReference>
<reference evidence="14 15" key="1">
    <citation type="submission" date="2018-05" db="EMBL/GenBank/DDBJ databases">
        <title>Genomic Encyclopedia of Type Strains, Phase IV (KMG-IV): sequencing the most valuable type-strain genomes for metagenomic binning, comparative biology and taxonomic classification.</title>
        <authorList>
            <person name="Goeker M."/>
        </authorList>
    </citation>
    <scope>NUCLEOTIDE SEQUENCE [LARGE SCALE GENOMIC DNA]</scope>
    <source>
        <strain evidence="14 15">DSM 19792</strain>
    </source>
</reference>
<keyword evidence="9" id="KW-1133">Transmembrane helix</keyword>
<dbReference type="SMART" id="SM00086">
    <property type="entry name" value="PAC"/>
    <property type="match status" value="1"/>
</dbReference>
<dbReference type="SMART" id="SM00387">
    <property type="entry name" value="HATPase_c"/>
    <property type="match status" value="1"/>
</dbReference>
<dbReference type="InterPro" id="IPR036097">
    <property type="entry name" value="HisK_dim/P_sf"/>
</dbReference>
<evidence type="ECO:0000256" key="4">
    <source>
        <dbReference type="ARBA" id="ARBA00022553"/>
    </source>
</evidence>
<proteinExistence type="predicted"/>
<dbReference type="GO" id="GO:0005886">
    <property type="term" value="C:plasma membrane"/>
    <property type="evidence" value="ECO:0007669"/>
    <property type="project" value="UniProtKB-SubCell"/>
</dbReference>
<dbReference type="InterPro" id="IPR004358">
    <property type="entry name" value="Sig_transdc_His_kin-like_C"/>
</dbReference>
<evidence type="ECO:0000256" key="9">
    <source>
        <dbReference type="SAM" id="Phobius"/>
    </source>
</evidence>
<dbReference type="SUPFAM" id="SSF55785">
    <property type="entry name" value="PYP-like sensor domain (PAS domain)"/>
    <property type="match status" value="1"/>
</dbReference>
<dbReference type="InterPro" id="IPR035965">
    <property type="entry name" value="PAS-like_dom_sf"/>
</dbReference>
<dbReference type="InterPro" id="IPR003660">
    <property type="entry name" value="HAMP_dom"/>
</dbReference>
<dbReference type="AlphaFoldDB" id="A0A318JDI7"/>
<dbReference type="Pfam" id="PF00512">
    <property type="entry name" value="HisKA"/>
    <property type="match status" value="1"/>
</dbReference>
<feature type="transmembrane region" description="Helical" evidence="9">
    <location>
        <begin position="21"/>
        <end position="43"/>
    </location>
</feature>
<dbReference type="InterPro" id="IPR005467">
    <property type="entry name" value="His_kinase_dom"/>
</dbReference>
<dbReference type="PROSITE" id="PS50113">
    <property type="entry name" value="PAC"/>
    <property type="match status" value="1"/>
</dbReference>
<evidence type="ECO:0000259" key="10">
    <source>
        <dbReference type="PROSITE" id="PS50109"/>
    </source>
</evidence>
<dbReference type="NCBIfam" id="TIGR00229">
    <property type="entry name" value="sensory_box"/>
    <property type="match status" value="1"/>
</dbReference>
<dbReference type="GO" id="GO:0000156">
    <property type="term" value="F:phosphorelay response regulator activity"/>
    <property type="evidence" value="ECO:0007669"/>
    <property type="project" value="TreeGrafter"/>
</dbReference>
<evidence type="ECO:0000313" key="14">
    <source>
        <dbReference type="EMBL" id="PXX46557.1"/>
    </source>
</evidence>
<evidence type="ECO:0000256" key="3">
    <source>
        <dbReference type="ARBA" id="ARBA00012438"/>
    </source>
</evidence>
<dbReference type="PANTHER" id="PTHR42878">
    <property type="entry name" value="TWO-COMPONENT HISTIDINE KINASE"/>
    <property type="match status" value="1"/>
</dbReference>
<keyword evidence="7 9" id="KW-0472">Membrane</keyword>
<evidence type="ECO:0000256" key="7">
    <source>
        <dbReference type="ARBA" id="ARBA00023136"/>
    </source>
</evidence>
<dbReference type="Gene3D" id="1.10.287.130">
    <property type="match status" value="1"/>
</dbReference>
<dbReference type="GO" id="GO:0000155">
    <property type="term" value="F:phosphorelay sensor kinase activity"/>
    <property type="evidence" value="ECO:0007669"/>
    <property type="project" value="InterPro"/>
</dbReference>
<dbReference type="InterPro" id="IPR050351">
    <property type="entry name" value="BphY/WalK/GraS-like"/>
</dbReference>
<dbReference type="GO" id="GO:0007234">
    <property type="term" value="P:osmosensory signaling via phosphorelay pathway"/>
    <property type="evidence" value="ECO:0007669"/>
    <property type="project" value="TreeGrafter"/>
</dbReference>
<dbReference type="InterPro" id="IPR000700">
    <property type="entry name" value="PAS-assoc_C"/>
</dbReference>
<keyword evidence="5" id="KW-0808">Transferase</keyword>
<keyword evidence="15" id="KW-1185">Reference proteome</keyword>
<dbReference type="InterPro" id="IPR013655">
    <property type="entry name" value="PAS_fold_3"/>
</dbReference>
<evidence type="ECO:0000256" key="5">
    <source>
        <dbReference type="ARBA" id="ARBA00022679"/>
    </source>
</evidence>
<dbReference type="InterPro" id="IPR033414">
    <property type="entry name" value="Sensor_dom"/>
</dbReference>
<dbReference type="InterPro" id="IPR003594">
    <property type="entry name" value="HATPase_dom"/>
</dbReference>
<evidence type="ECO:0000256" key="1">
    <source>
        <dbReference type="ARBA" id="ARBA00000085"/>
    </source>
</evidence>
<feature type="domain" description="PAS" evidence="11">
    <location>
        <begin position="242"/>
        <end position="314"/>
    </location>
</feature>
<dbReference type="EC" id="2.7.13.3" evidence="3"/>
<dbReference type="PROSITE" id="PS50112">
    <property type="entry name" value="PAS"/>
    <property type="match status" value="1"/>
</dbReference>
<evidence type="ECO:0000256" key="2">
    <source>
        <dbReference type="ARBA" id="ARBA00004429"/>
    </source>
</evidence>
<sequence length="634" mass="71808">MRTLMLNLGGAGATNSLGRRIAIAILLFSSVVTLVATLFQLILDYRREVGDIETQMEQIQSSYQESLSSSLWVTSIRDLELQLNGILRLPDMQYAEVRNDQGVLVAKAGHTINTQVIRHEFPLDFKHRQNQVHIGSVLLVASLDGVYHRLRNKVVVILITQTIKTFLVSLFILMLFQYMVGRHLKKIALFSDRLFAGRTTEKLVLDRKNNAKVAGDELEQVANALNAMQQRLDEFVEELQESEFRWKFALEGAGDGVWDLNLVTNEVVYSRRWMEMLGYTEGELPGTLDTYTMLAHPDDAACAFAQLEDNLSGKTDFFSIEQRMLCKDGGWKWVMSRGMVVDRNVQGMALRMIGTHTDISEQLKAAEDMRALLAENEQARAELRLANDSMEKQVQERTAQLETANKELEAFSYSVSHDLRSPLRGIDGWSLALQEDYGPQLDATGQGYLERVRSESQRMGQLIDDMLQFSRLGRSALNMRETDLSDLAHTIASRIQEAHPQRHLEFVISPGLHAWGDRRLLEAVLTNLFENAAKFSNMKEVAQIVFGRLQIKEPESQNEVMAFYVQDNGAGFDMRYAHKLFGVFQRLHKSSEFSGTGIGLATVQRIVFRHGGMIWADSTPGEGATFYFTLKEHQ</sequence>
<dbReference type="CDD" id="cd00130">
    <property type="entry name" value="PAS"/>
    <property type="match status" value="1"/>
</dbReference>
<keyword evidence="8" id="KW-0175">Coiled coil</keyword>
<dbReference type="FunFam" id="1.10.287.130:FF:000070">
    <property type="entry name" value="Histidine kinase sensor protein"/>
    <property type="match status" value="1"/>
</dbReference>
<dbReference type="SUPFAM" id="SSF55874">
    <property type="entry name" value="ATPase domain of HSP90 chaperone/DNA topoisomerase II/histidine kinase"/>
    <property type="match status" value="1"/>
</dbReference>
<dbReference type="Pfam" id="PF17149">
    <property type="entry name" value="CHASE5"/>
    <property type="match status" value="1"/>
</dbReference>
<dbReference type="EMBL" id="QJKB01000001">
    <property type="protein sequence ID" value="PXX46557.1"/>
    <property type="molecule type" value="Genomic_DNA"/>
</dbReference>
<dbReference type="Pfam" id="PF08447">
    <property type="entry name" value="PAS_3"/>
    <property type="match status" value="1"/>
</dbReference>
<evidence type="ECO:0000313" key="15">
    <source>
        <dbReference type="Proteomes" id="UP000247792"/>
    </source>
</evidence>
<organism evidence="14 15">
    <name type="scientific">Undibacterium pigrum</name>
    <dbReference type="NCBI Taxonomy" id="401470"/>
    <lineage>
        <taxon>Bacteria</taxon>
        <taxon>Pseudomonadati</taxon>
        <taxon>Pseudomonadota</taxon>
        <taxon>Betaproteobacteria</taxon>
        <taxon>Burkholderiales</taxon>
        <taxon>Oxalobacteraceae</taxon>
        <taxon>Undibacterium</taxon>
    </lineage>
</organism>
<dbReference type="CDD" id="cd00082">
    <property type="entry name" value="HisKA"/>
    <property type="match status" value="1"/>
</dbReference>
<keyword evidence="4" id="KW-0597">Phosphoprotein</keyword>
<feature type="domain" description="HAMP" evidence="13">
    <location>
        <begin position="215"/>
        <end position="237"/>
    </location>
</feature>
<accession>A0A318JDI7</accession>
<dbReference type="PROSITE" id="PS50109">
    <property type="entry name" value="HIS_KIN"/>
    <property type="match status" value="1"/>
</dbReference>
<dbReference type="FunFam" id="3.30.565.10:FF:000006">
    <property type="entry name" value="Sensor histidine kinase WalK"/>
    <property type="match status" value="1"/>
</dbReference>
<dbReference type="SUPFAM" id="SSF47384">
    <property type="entry name" value="Homodimeric domain of signal transducing histidine kinase"/>
    <property type="match status" value="1"/>
</dbReference>
<comment type="catalytic activity">
    <reaction evidence="1">
        <text>ATP + protein L-histidine = ADP + protein N-phospho-L-histidine.</text>
        <dbReference type="EC" id="2.7.13.3"/>
    </reaction>
</comment>
<comment type="caution">
    <text evidence="14">The sequence shown here is derived from an EMBL/GenBank/DDBJ whole genome shotgun (WGS) entry which is preliminary data.</text>
</comment>
<comment type="subcellular location">
    <subcellularLocation>
        <location evidence="2">Cell inner membrane</location>
        <topology evidence="2">Multi-pass membrane protein</topology>
    </subcellularLocation>
</comment>
<dbReference type="PANTHER" id="PTHR42878:SF15">
    <property type="entry name" value="BACTERIOPHYTOCHROME"/>
    <property type="match status" value="1"/>
</dbReference>
<feature type="domain" description="Histidine kinase" evidence="10">
    <location>
        <begin position="414"/>
        <end position="634"/>
    </location>
</feature>
<keyword evidence="6" id="KW-0418">Kinase</keyword>
<dbReference type="InterPro" id="IPR036890">
    <property type="entry name" value="HATPase_C_sf"/>
</dbReference>
<dbReference type="OrthoDB" id="9808408at2"/>
<dbReference type="GO" id="GO:0030295">
    <property type="term" value="F:protein kinase activator activity"/>
    <property type="evidence" value="ECO:0007669"/>
    <property type="project" value="TreeGrafter"/>
</dbReference>
<dbReference type="SMART" id="SM00091">
    <property type="entry name" value="PAS"/>
    <property type="match status" value="1"/>
</dbReference>
<evidence type="ECO:0000256" key="6">
    <source>
        <dbReference type="ARBA" id="ARBA00022777"/>
    </source>
</evidence>
<dbReference type="Pfam" id="PF02518">
    <property type="entry name" value="HATPase_c"/>
    <property type="match status" value="1"/>
</dbReference>
<protein>
    <recommendedName>
        <fullName evidence="3">histidine kinase</fullName>
        <ecNumber evidence="3">2.7.13.3</ecNumber>
    </recommendedName>
</protein>
<feature type="coiled-coil region" evidence="8">
    <location>
        <begin position="362"/>
        <end position="407"/>
    </location>
</feature>
<evidence type="ECO:0000259" key="11">
    <source>
        <dbReference type="PROSITE" id="PS50112"/>
    </source>
</evidence>
<name>A0A318JDI7_9BURK</name>